<protein>
    <recommendedName>
        <fullName evidence="1">Aminoglycoside phosphotransferase domain-containing protein</fullName>
    </recommendedName>
</protein>
<dbReference type="InterPro" id="IPR002575">
    <property type="entry name" value="Aminoglycoside_PTrfase"/>
</dbReference>
<organism evidence="2 3">
    <name type="scientific">Dictyobacter formicarum</name>
    <dbReference type="NCBI Taxonomy" id="2778368"/>
    <lineage>
        <taxon>Bacteria</taxon>
        <taxon>Bacillati</taxon>
        <taxon>Chloroflexota</taxon>
        <taxon>Ktedonobacteria</taxon>
        <taxon>Ktedonobacterales</taxon>
        <taxon>Dictyobacteraceae</taxon>
        <taxon>Dictyobacter</taxon>
    </lineage>
</organism>
<comment type="caution">
    <text evidence="2">The sequence shown here is derived from an EMBL/GenBank/DDBJ whole genome shotgun (WGS) entry which is preliminary data.</text>
</comment>
<feature type="domain" description="Aminoglycoside phosphotransferase" evidence="1">
    <location>
        <begin position="78"/>
        <end position="251"/>
    </location>
</feature>
<evidence type="ECO:0000259" key="1">
    <source>
        <dbReference type="Pfam" id="PF01636"/>
    </source>
</evidence>
<dbReference type="Pfam" id="PF01636">
    <property type="entry name" value="APH"/>
    <property type="match status" value="1"/>
</dbReference>
<evidence type="ECO:0000313" key="3">
    <source>
        <dbReference type="Proteomes" id="UP000635565"/>
    </source>
</evidence>
<accession>A0ABQ3VEW0</accession>
<dbReference type="Proteomes" id="UP000635565">
    <property type="component" value="Unassembled WGS sequence"/>
</dbReference>
<reference evidence="2 3" key="1">
    <citation type="journal article" date="2021" name="Int. J. Syst. Evol. Microbiol.">
        <title>Reticulibacter mediterranei gen. nov., sp. nov., within the new family Reticulibacteraceae fam. nov., and Ktedonospora formicarum gen. nov., sp. nov., Ktedonobacter robiniae sp. nov., Dictyobacter formicarum sp. nov. and Dictyobacter arantiisoli sp. nov., belonging to the class Ktedonobacteria.</title>
        <authorList>
            <person name="Yabe S."/>
            <person name="Zheng Y."/>
            <person name="Wang C.M."/>
            <person name="Sakai Y."/>
            <person name="Abe K."/>
            <person name="Yokota A."/>
            <person name="Donadio S."/>
            <person name="Cavaletti L."/>
            <person name="Monciardini P."/>
        </authorList>
    </citation>
    <scope>NUCLEOTIDE SEQUENCE [LARGE SCALE GENOMIC DNA]</scope>
    <source>
        <strain evidence="2 3">SOSP1-9</strain>
    </source>
</reference>
<proteinExistence type="predicted"/>
<evidence type="ECO:0000313" key="2">
    <source>
        <dbReference type="EMBL" id="GHO84249.1"/>
    </source>
</evidence>
<keyword evidence="3" id="KW-1185">Reference proteome</keyword>
<dbReference type="RefSeq" id="WP_201361876.1">
    <property type="nucleotide sequence ID" value="NZ_BNJJ01000005.1"/>
</dbReference>
<dbReference type="InterPro" id="IPR011009">
    <property type="entry name" value="Kinase-like_dom_sf"/>
</dbReference>
<dbReference type="EMBL" id="BNJJ01000005">
    <property type="protein sequence ID" value="GHO84249.1"/>
    <property type="molecule type" value="Genomic_DNA"/>
</dbReference>
<sequence length="385" mass="43430">MPSEIERQIIALRATTVLRRTWEGAFHLEQPALVSDRGRNQVFRCRVQSEGTFPPSIIVKSIKDPLDPVRGLTDWASLAFLSQMADEHSVAPRLFGGDAEHLLFVMEDLGEEGSIDHLLHVHDSSRATSVLCALARQMGTLHATTMGKERQFERLCEDLSLATVSSRYQEAERWLEGCKKVERWCHELSYLPPAGFEQACIRIADTFALPGAFLALTHGDPAPTNNYLSGSQIYLIDFEYAGYRHALYDLTGWNILCPLPRACVHLMSHHLRAALAPACPAAECDEIYQTAWGILCTYRAMALLSWMPLRLIEHNAPWADNWSRREAMVVALSRWEEATREVKGLEVMAVVAAQLLRRCQTLWPDISAEKIPAWLAFMRTSFPQS</sequence>
<gene>
    <name evidence="2" type="ORF">KSZ_22550</name>
</gene>
<dbReference type="SUPFAM" id="SSF56112">
    <property type="entry name" value="Protein kinase-like (PK-like)"/>
    <property type="match status" value="1"/>
</dbReference>
<dbReference type="Gene3D" id="3.90.1200.10">
    <property type="match status" value="1"/>
</dbReference>
<name>A0ABQ3VEW0_9CHLR</name>